<dbReference type="PANTHER" id="PTHR13393">
    <property type="entry name" value="SAM-DEPENDENT METHYLTRANSFERASE"/>
    <property type="match status" value="1"/>
</dbReference>
<protein>
    <recommendedName>
        <fullName evidence="5">U6 small nuclear RNA (adenine-(43)-N(6))-methyltransferase</fullName>
        <ecNumber evidence="5">2.1.1.-</ecNumber>
    </recommendedName>
</protein>
<feature type="binding site" evidence="6">
    <location>
        <position position="81"/>
    </location>
    <ligand>
        <name>S-adenosyl-L-methionine</name>
        <dbReference type="ChEBI" id="CHEBI:59789"/>
    </ligand>
</feature>
<feature type="binding site" evidence="6">
    <location>
        <position position="134"/>
    </location>
    <ligand>
        <name>S-adenosyl-L-methionine</name>
        <dbReference type="ChEBI" id="CHEBI:59789"/>
    </ligand>
</feature>
<proteinExistence type="inferred from homology"/>
<name>A0AAG5DNS6_ANOAO</name>
<sequence length="499" mass="57168">MAVNELMHPRNRYRERPNFQELVQQFPELGQVAIVDVGGKVKLDYKNSQSLHLLSKCLLQRDFGLNLELPPGKLVPTLPLRLNYIHWLEDIGAAVGWQEKETVRGIDIGCGASCIYPLLAVVQSNQRWHMVAIEKAEESLRIAKANVVRNSMETFIDVRPQVAGGLTILLEVLQNSPNERFDFCMCNPPFYDSAIGVKPQNRTGKRREPSNASTGSVEELCTEGGEVKFISQIIQESLQLKDRIAVYTTMIGHKSSYNEILREFNHIYIRNITANRFCQGNTTRWAVAWSFDDRIQLNRLATHLELEEECRAPGKKKLLKKPIEWKISTEQEGHKVSSLCQVKQYLLGILDSIALNVRILSEKSDEVLCELIAHQNTWSHQRRKRRCKQTTEDKNDKQFPNENTFKSYDENGNPEEKRQKLEATLTQSESRRQSNPYLKAAINLNRKNNDYFLALHYIDGAAGKDSVNQILQFIQNSVRTKPIDEICVEENQVKATFAD</sequence>
<accession>A0AAG5DNS6</accession>
<dbReference type="GO" id="GO:0005634">
    <property type="term" value="C:nucleus"/>
    <property type="evidence" value="ECO:0007669"/>
    <property type="project" value="TreeGrafter"/>
</dbReference>
<dbReference type="InterPro" id="IPR010286">
    <property type="entry name" value="METTL16/RlmF"/>
</dbReference>
<feature type="binding site" evidence="6">
    <location>
        <position position="187"/>
    </location>
    <ligand>
        <name>S-adenosyl-L-methionine</name>
        <dbReference type="ChEBI" id="CHEBI:59789"/>
    </ligand>
</feature>
<evidence type="ECO:0000256" key="1">
    <source>
        <dbReference type="ARBA" id="ARBA00005878"/>
    </source>
</evidence>
<dbReference type="Gene3D" id="3.40.50.150">
    <property type="entry name" value="Vaccinia Virus protein VP39"/>
    <property type="match status" value="1"/>
</dbReference>
<dbReference type="GO" id="GO:0070475">
    <property type="term" value="P:rRNA base methylation"/>
    <property type="evidence" value="ECO:0007669"/>
    <property type="project" value="TreeGrafter"/>
</dbReference>
<evidence type="ECO:0000256" key="6">
    <source>
        <dbReference type="PIRSR" id="PIRSR037350-1"/>
    </source>
</evidence>
<dbReference type="PANTHER" id="PTHR13393:SF0">
    <property type="entry name" value="RNA N6-ADENOSINE-METHYLTRANSFERASE METTL16"/>
    <property type="match status" value="1"/>
</dbReference>
<dbReference type="EnsemblMetazoa" id="ENSAATROPT013555">
    <property type="protein sequence ID" value="ENSAATROPP012338"/>
    <property type="gene ID" value="ENSAATROPG011008"/>
</dbReference>
<dbReference type="InterPro" id="IPR017182">
    <property type="entry name" value="METTL16/PsiM"/>
</dbReference>
<feature type="binding site" evidence="6">
    <location>
        <position position="109"/>
    </location>
    <ligand>
        <name>S-adenosyl-L-methionine</name>
        <dbReference type="ChEBI" id="CHEBI:59789"/>
    </ligand>
</feature>
<keyword evidence="3 5" id="KW-0808">Transferase</keyword>
<evidence type="ECO:0000256" key="4">
    <source>
        <dbReference type="ARBA" id="ARBA00022691"/>
    </source>
</evidence>
<evidence type="ECO:0000256" key="7">
    <source>
        <dbReference type="SAM" id="MobiDB-lite"/>
    </source>
</evidence>
<keyword evidence="2 5" id="KW-0489">Methyltransferase</keyword>
<dbReference type="PIRSF" id="PIRSF037350">
    <property type="entry name" value="Mtase_ZK1128_prd"/>
    <property type="match status" value="1"/>
</dbReference>
<feature type="region of interest" description="Disordered" evidence="7">
    <location>
        <begin position="197"/>
        <end position="217"/>
    </location>
</feature>
<dbReference type="AlphaFoldDB" id="A0AAG5DNS6"/>
<dbReference type="InterPro" id="IPR029063">
    <property type="entry name" value="SAM-dependent_MTases_sf"/>
</dbReference>
<comment type="similarity">
    <text evidence="1 5">Belongs to the methyltransferase superfamily. METTL16/RlmF family.</text>
</comment>
<evidence type="ECO:0000256" key="2">
    <source>
        <dbReference type="ARBA" id="ARBA00022603"/>
    </source>
</evidence>
<reference evidence="8" key="1">
    <citation type="submission" date="2024-04" db="UniProtKB">
        <authorList>
            <consortium name="EnsemblMetazoa"/>
        </authorList>
    </citation>
    <scope>IDENTIFICATION</scope>
    <source>
        <strain evidence="8">EBRO</strain>
    </source>
</reference>
<dbReference type="Pfam" id="PF05971">
    <property type="entry name" value="Methyltransf_10"/>
    <property type="match status" value="1"/>
</dbReference>
<evidence type="ECO:0000256" key="3">
    <source>
        <dbReference type="ARBA" id="ARBA00022679"/>
    </source>
</evidence>
<dbReference type="Proteomes" id="UP000075880">
    <property type="component" value="Unassembled WGS sequence"/>
</dbReference>
<dbReference type="GO" id="GO:0008168">
    <property type="term" value="F:methyltransferase activity"/>
    <property type="evidence" value="ECO:0007669"/>
    <property type="project" value="UniProtKB-UniRule"/>
</dbReference>
<dbReference type="SUPFAM" id="SSF53335">
    <property type="entry name" value="S-adenosyl-L-methionine-dependent methyltransferases"/>
    <property type="match status" value="1"/>
</dbReference>
<evidence type="ECO:0000313" key="8">
    <source>
        <dbReference type="EnsemblMetazoa" id="ENSAATROPP012338"/>
    </source>
</evidence>
<evidence type="ECO:0000256" key="5">
    <source>
        <dbReference type="PIRNR" id="PIRNR037350"/>
    </source>
</evidence>
<feature type="region of interest" description="Disordered" evidence="7">
    <location>
        <begin position="382"/>
        <end position="432"/>
    </location>
</feature>
<keyword evidence="4 6" id="KW-0949">S-adenosyl-L-methionine</keyword>
<dbReference type="CDD" id="cd02440">
    <property type="entry name" value="AdoMet_MTases"/>
    <property type="match status" value="1"/>
</dbReference>
<keyword evidence="9" id="KW-1185">Reference proteome</keyword>
<feature type="compositionally biased region" description="Basic and acidic residues" evidence="7">
    <location>
        <begin position="389"/>
        <end position="399"/>
    </location>
</feature>
<evidence type="ECO:0000313" key="9">
    <source>
        <dbReference type="Proteomes" id="UP000075880"/>
    </source>
</evidence>
<organism evidence="8 9">
    <name type="scientific">Anopheles atroparvus</name>
    <name type="common">European mosquito</name>
    <dbReference type="NCBI Taxonomy" id="41427"/>
    <lineage>
        <taxon>Eukaryota</taxon>
        <taxon>Metazoa</taxon>
        <taxon>Ecdysozoa</taxon>
        <taxon>Arthropoda</taxon>
        <taxon>Hexapoda</taxon>
        <taxon>Insecta</taxon>
        <taxon>Pterygota</taxon>
        <taxon>Neoptera</taxon>
        <taxon>Endopterygota</taxon>
        <taxon>Diptera</taxon>
        <taxon>Nematocera</taxon>
        <taxon>Culicoidea</taxon>
        <taxon>Culicidae</taxon>
        <taxon>Anophelinae</taxon>
        <taxon>Anopheles</taxon>
    </lineage>
</organism>
<dbReference type="EC" id="2.1.1.-" evidence="5"/>